<evidence type="ECO:0000313" key="3">
    <source>
        <dbReference type="Proteomes" id="UP000198636"/>
    </source>
</evidence>
<dbReference type="RefSeq" id="WP_176759113.1">
    <property type="nucleotide sequence ID" value="NZ_FMUS01000035.1"/>
</dbReference>
<evidence type="ECO:0000313" key="2">
    <source>
        <dbReference type="EMBL" id="SCZ06278.1"/>
    </source>
</evidence>
<keyword evidence="1" id="KW-1133">Transmembrane helix</keyword>
<name>A0A1G5L1M0_9FIRM</name>
<evidence type="ECO:0000256" key="1">
    <source>
        <dbReference type="SAM" id="Phobius"/>
    </source>
</evidence>
<feature type="transmembrane region" description="Helical" evidence="1">
    <location>
        <begin position="20"/>
        <end position="41"/>
    </location>
</feature>
<dbReference type="AlphaFoldDB" id="A0A1G5L1M0"/>
<gene>
    <name evidence="2" type="ORF">SAMN03080606_03932</name>
</gene>
<reference evidence="2 3" key="1">
    <citation type="submission" date="2016-10" db="EMBL/GenBank/DDBJ databases">
        <authorList>
            <person name="de Groot N.N."/>
        </authorList>
    </citation>
    <scope>NUCLEOTIDE SEQUENCE [LARGE SCALE GENOMIC DNA]</scope>
    <source>
        <strain evidence="2 3">DSM 18978</strain>
    </source>
</reference>
<keyword evidence="3" id="KW-1185">Reference proteome</keyword>
<keyword evidence="1" id="KW-0472">Membrane</keyword>
<dbReference type="EMBL" id="FMUS01000035">
    <property type="protein sequence ID" value="SCZ06278.1"/>
    <property type="molecule type" value="Genomic_DNA"/>
</dbReference>
<dbReference type="Proteomes" id="UP000198636">
    <property type="component" value="Unassembled WGS sequence"/>
</dbReference>
<keyword evidence="1" id="KW-0812">Transmembrane</keyword>
<accession>A0A1G5L1M0</accession>
<organism evidence="2 3">
    <name type="scientific">Alkaliphilus peptidifermentans DSM 18978</name>
    <dbReference type="NCBI Taxonomy" id="1120976"/>
    <lineage>
        <taxon>Bacteria</taxon>
        <taxon>Bacillati</taxon>
        <taxon>Bacillota</taxon>
        <taxon>Clostridia</taxon>
        <taxon>Peptostreptococcales</taxon>
        <taxon>Natronincolaceae</taxon>
        <taxon>Alkaliphilus</taxon>
    </lineage>
</organism>
<sequence>MDEDNKNVMVQDPMDTVPMYPVRAIAMYVLVILMSVAYALFWKYLLS</sequence>
<proteinExistence type="predicted"/>
<protein>
    <submittedName>
        <fullName evidence="2">Uncharacterized protein</fullName>
    </submittedName>
</protein>
<dbReference type="STRING" id="1120976.SAMN03080606_03932"/>